<dbReference type="PROSITE" id="PS51459">
    <property type="entry name" value="FIDO"/>
    <property type="match status" value="1"/>
</dbReference>
<dbReference type="STRING" id="240427.AYR62_00375"/>
<dbReference type="Proteomes" id="UP000093267">
    <property type="component" value="Chromosome"/>
</dbReference>
<evidence type="ECO:0000313" key="2">
    <source>
        <dbReference type="EMBL" id="ANZ66139.1"/>
    </source>
</evidence>
<evidence type="ECO:0000313" key="3">
    <source>
        <dbReference type="Proteomes" id="UP000093267"/>
    </source>
</evidence>
<accession>A0A1B2IVT7</accession>
<dbReference type="RefSeq" id="WP_083215450.1">
    <property type="nucleotide sequence ID" value="NZ_CP014912.1"/>
</dbReference>
<evidence type="ECO:0000259" key="1">
    <source>
        <dbReference type="PROSITE" id="PS51459"/>
    </source>
</evidence>
<dbReference type="Gene3D" id="1.10.3290.10">
    <property type="entry name" value="Fido-like domain"/>
    <property type="match status" value="1"/>
</dbReference>
<dbReference type="OrthoDB" id="9807853at2"/>
<proteinExistence type="predicted"/>
<dbReference type="AlphaFoldDB" id="A0A1B2IVT7"/>
<sequence length="221" mass="24767">MLADKHHLSPLENHRLLAVTLPALIYANSKFEGVTVSQQDVYSILDGHQPATITPDELLIITNLQHAWHLVLTCSAPFSLTMACRINAAVAENEALVWGQLRDGQIYTEDAKYVPNIPNNTTVSLWINTLMTSNLSATEKALRHMLRADREQLFWDGNKRTSIVAANYIMINAGTGLVNITEVQLPEWNRLLTAYYETGDDAPLLAWLYENCIHGLTRQGK</sequence>
<reference evidence="2 3" key="1">
    <citation type="submission" date="2016-03" db="EMBL/GenBank/DDBJ databases">
        <title>Pediococcus and Lactobacillus from brewery environment - whole genome sequencing and assembly.</title>
        <authorList>
            <person name="Behr J."/>
            <person name="Geissler A.J."/>
            <person name="Vogel R.F."/>
        </authorList>
    </citation>
    <scope>NUCLEOTIDE SEQUENCE [LARGE SCALE GENOMIC DNA]</scope>
    <source>
        <strain evidence="2 3">TMW 1.1995</strain>
    </source>
</reference>
<dbReference type="EMBL" id="CP014924">
    <property type="protein sequence ID" value="ANZ66139.1"/>
    <property type="molecule type" value="Genomic_DNA"/>
</dbReference>
<dbReference type="InterPro" id="IPR003812">
    <property type="entry name" value="Fido"/>
</dbReference>
<name>A0A1B2IVT7_9LACO</name>
<gene>
    <name evidence="2" type="ORF">AYR63_02580</name>
</gene>
<dbReference type="Pfam" id="PF02661">
    <property type="entry name" value="Fic"/>
    <property type="match status" value="1"/>
</dbReference>
<dbReference type="InterPro" id="IPR036597">
    <property type="entry name" value="Fido-like_dom_sf"/>
</dbReference>
<feature type="domain" description="Fido" evidence="1">
    <location>
        <begin position="78"/>
        <end position="210"/>
    </location>
</feature>
<dbReference type="SUPFAM" id="SSF140931">
    <property type="entry name" value="Fic-like"/>
    <property type="match status" value="1"/>
</dbReference>
<organism evidence="2 3">
    <name type="scientific">Secundilactobacillus paracollinoides</name>
    <dbReference type="NCBI Taxonomy" id="240427"/>
    <lineage>
        <taxon>Bacteria</taxon>
        <taxon>Bacillati</taxon>
        <taxon>Bacillota</taxon>
        <taxon>Bacilli</taxon>
        <taxon>Lactobacillales</taxon>
        <taxon>Lactobacillaceae</taxon>
        <taxon>Secundilactobacillus</taxon>
    </lineage>
</organism>
<protein>
    <recommendedName>
        <fullName evidence="1">Fido domain-containing protein</fullName>
    </recommendedName>
</protein>
<keyword evidence="3" id="KW-1185">Reference proteome</keyword>